<dbReference type="Pfam" id="PF14040">
    <property type="entry name" value="DNase_NucA_NucB"/>
    <property type="match status" value="1"/>
</dbReference>
<comment type="caution">
    <text evidence="3">The sequence shown here is derived from an EMBL/GenBank/DDBJ whole genome shotgun (WGS) entry which is preliminary data.</text>
</comment>
<feature type="compositionally biased region" description="Polar residues" evidence="1">
    <location>
        <begin position="693"/>
        <end position="704"/>
    </location>
</feature>
<feature type="region of interest" description="Disordered" evidence="1">
    <location>
        <begin position="683"/>
        <end position="728"/>
    </location>
</feature>
<dbReference type="Gene3D" id="2.60.40.10">
    <property type="entry name" value="Immunoglobulins"/>
    <property type="match status" value="7"/>
</dbReference>
<protein>
    <recommendedName>
        <fullName evidence="2">Deoxyribonuclease NucA/NucB domain-containing protein</fullName>
    </recommendedName>
</protein>
<dbReference type="GO" id="GO:0005975">
    <property type="term" value="P:carbohydrate metabolic process"/>
    <property type="evidence" value="ECO:0007669"/>
    <property type="project" value="UniProtKB-ARBA"/>
</dbReference>
<dbReference type="SUPFAM" id="SSF63825">
    <property type="entry name" value="YWTD domain"/>
    <property type="match status" value="1"/>
</dbReference>
<dbReference type="GO" id="GO:0016020">
    <property type="term" value="C:membrane"/>
    <property type="evidence" value="ECO:0007669"/>
    <property type="project" value="InterPro"/>
</dbReference>
<organism evidence="3 4">
    <name type="scientific">Paractinoplanes toevensis</name>
    <dbReference type="NCBI Taxonomy" id="571911"/>
    <lineage>
        <taxon>Bacteria</taxon>
        <taxon>Bacillati</taxon>
        <taxon>Actinomycetota</taxon>
        <taxon>Actinomycetes</taxon>
        <taxon>Micromonosporales</taxon>
        <taxon>Micromonosporaceae</taxon>
        <taxon>Paractinoplanes</taxon>
    </lineage>
</organism>
<dbReference type="InterPro" id="IPR029476">
    <property type="entry name" value="DNase_NucA_NucB"/>
</dbReference>
<dbReference type="InterPro" id="IPR013783">
    <property type="entry name" value="Ig-like_fold"/>
</dbReference>
<dbReference type="GO" id="GO:0005509">
    <property type="term" value="F:calcium ion binding"/>
    <property type="evidence" value="ECO:0007669"/>
    <property type="project" value="InterPro"/>
</dbReference>
<dbReference type="Proteomes" id="UP000677082">
    <property type="component" value="Unassembled WGS sequence"/>
</dbReference>
<reference evidence="3 4" key="1">
    <citation type="submission" date="2021-03" db="EMBL/GenBank/DDBJ databases">
        <title>Whole genome shotgun sequence of Actinoplanes toevensis NBRC 105298.</title>
        <authorList>
            <person name="Komaki H."/>
            <person name="Tamura T."/>
        </authorList>
    </citation>
    <scope>NUCLEOTIDE SEQUENCE [LARGE SCALE GENOMIC DNA]</scope>
    <source>
        <strain evidence="3 4">NBRC 105298</strain>
    </source>
</reference>
<evidence type="ECO:0000256" key="1">
    <source>
        <dbReference type="SAM" id="MobiDB-lite"/>
    </source>
</evidence>
<keyword evidence="4" id="KW-1185">Reference proteome</keyword>
<feature type="region of interest" description="Disordered" evidence="1">
    <location>
        <begin position="951"/>
        <end position="975"/>
    </location>
</feature>
<gene>
    <name evidence="3" type="ORF">Ato02nite_089470</name>
</gene>
<dbReference type="InterPro" id="IPR015919">
    <property type="entry name" value="Cadherin-like_sf"/>
</dbReference>
<sequence>MSGTATTAGTFTATVTATDTAKAADIASFTWNVATGATPVNPGNQSSPSKVALTLANSASGGATPYTWSASGLPTGLVIDPSTGTISGTPTAAGTVATTVTVTDSKAVGRSISFNWATGVIVTTPATQATAAGKAVSLSSNAAGGTTPYTWSASGLPTGLSINTATGAITGTPTAAGTSTVTITAKDAAVVTGTATFTWNTGPAPVPANPGSLQATIGIATSRTLTATSGTAPYAWSASGLPAGLTINSATGVITGTPTSAGSGTVTVTVTDAKAISGTMSFSTNIAMPVAVTSPGTQVGTTGDAASLALSASGGVTPYTWSASGLPAGLTISTTTGAITGTPTTAGSSTVTVTAVDAGARAASMIFTWTISTNLTVTDPGQQQGTAGRAATLALTGAGGTAPYRWSATALPPGLAVDASTGAVSGTPAQAGSSTVTVTVTDAANRKATMSFVWLVAIPVSLTNPGIQYATTGVALSKTLAVSGGNGTYTWTAGNLPAGLTINPSTGEISGIPATMGTRNVTITAADTAARTATISLDWDVAAPITLTDPGAQSSTADTAATLTLAATGGTSPYSWSASGLPPGMTINTETGVVTGTPSAVAGQTATVTVTDAVARTATIMFTWDVTAAAQQGLLNFAVQRNGNWTGTYGAAQDSDQGAYDSDTILRLAAANGSHEMFDEATASTYHDEDSDSPATETPSSRQIATAGVTASGYPAATGDVPPAEGEDCLDHPDQQVDPGLTLNRTVWCKRTKNTSNYLTIKNDYLGTVYYQGEWVAIGDRKQRQMKVYFRMKPGSVEYRFKEPQDAASAPEQIVSVSPECDVESGTAAQCMVGDPMNHAGLPVTRTWAQWNRDGDWHSWIVWDWEGALTDTDKVLSHWWTFRQKSTGNLTIPVLADTIHFFHVNFRCDSASYFQYSPHACVQMDVIPHLQYKDDQLTGEIQTHIKKAQDYPDETYPKTNNVHKSIPGKWTGSTSSAGLHRIPRKIQVDGVLSANPQVTANRARATDACNNEGKYAGNGLPNRPNRPEYQCDEYPFASTDEGAANPNNDFSVESIQKDQNELAGRLLGTFYNADRILYGKDAFYVQVGECDTCDPWTSDTNDDDLDGLQPLTTPERLVTAENNMWDRRYGGALVGTGLYTARGSDIWRYDLKTKAETMVAAYAFSADSSFRPTVLAAYKSTLILADGDGVYAYGLATGRKELLLPSGVYKTATVSGGHLFIDDGTIYEVDLTSTDWKAVPIADAGFGNGVAADSSYVWWVQIQNGFDDDGEYFSRNVLHRLDRTTHEISVVSTLPDQVTGDTLYAAGNYLYAVGSADRYQNADALFRVNKSTGEVDLVASGLQGIYGIVSDGTYLYVIDGGLSRITTPAK</sequence>
<evidence type="ECO:0000259" key="2">
    <source>
        <dbReference type="Pfam" id="PF14040"/>
    </source>
</evidence>
<name>A0A920BQA5_9ACTN</name>
<feature type="domain" description="Deoxyribonuclease NucA/NucB" evidence="2">
    <location>
        <begin position="996"/>
        <end position="1079"/>
    </location>
</feature>
<evidence type="ECO:0000313" key="4">
    <source>
        <dbReference type="Proteomes" id="UP000677082"/>
    </source>
</evidence>
<proteinExistence type="predicted"/>
<dbReference type="SUPFAM" id="SSF49313">
    <property type="entry name" value="Cadherin-like"/>
    <property type="match status" value="7"/>
</dbReference>
<dbReference type="Pfam" id="PF05345">
    <property type="entry name" value="He_PIG"/>
    <property type="match status" value="7"/>
</dbReference>
<accession>A0A920BQA5</accession>
<evidence type="ECO:0000313" key="3">
    <source>
        <dbReference type="EMBL" id="GIM97154.1"/>
    </source>
</evidence>
<dbReference type="EMBL" id="BOQN01000134">
    <property type="protein sequence ID" value="GIM97154.1"/>
    <property type="molecule type" value="Genomic_DNA"/>
</dbReference>